<accession>A0A255YYG7</accession>
<name>A0A255YYG7_9PROT</name>
<dbReference type="EMBL" id="NOXU01000029">
    <property type="protein sequence ID" value="OYQ34211.1"/>
    <property type="molecule type" value="Genomic_DNA"/>
</dbReference>
<organism evidence="6 7">
    <name type="scientific">Niveispirillum lacus</name>
    <dbReference type="NCBI Taxonomy" id="1981099"/>
    <lineage>
        <taxon>Bacteria</taxon>
        <taxon>Pseudomonadati</taxon>
        <taxon>Pseudomonadota</taxon>
        <taxon>Alphaproteobacteria</taxon>
        <taxon>Rhodospirillales</taxon>
        <taxon>Azospirillaceae</taxon>
        <taxon>Niveispirillum</taxon>
    </lineage>
</organism>
<evidence type="ECO:0008006" key="8">
    <source>
        <dbReference type="Google" id="ProtNLM"/>
    </source>
</evidence>
<keyword evidence="7" id="KW-1185">Reference proteome</keyword>
<feature type="domain" description="NIT" evidence="5">
    <location>
        <begin position="37"/>
        <end position="287"/>
    </location>
</feature>
<evidence type="ECO:0000259" key="5">
    <source>
        <dbReference type="PROSITE" id="PS50906"/>
    </source>
</evidence>
<comment type="caution">
    <text evidence="6">The sequence shown here is derived from an EMBL/GenBank/DDBJ whole genome shotgun (WGS) entry which is preliminary data.</text>
</comment>
<dbReference type="GO" id="GO:0016020">
    <property type="term" value="C:membrane"/>
    <property type="evidence" value="ECO:0007669"/>
    <property type="project" value="InterPro"/>
</dbReference>
<dbReference type="PRINTS" id="PR00260">
    <property type="entry name" value="CHEMTRNSDUCR"/>
</dbReference>
<gene>
    <name evidence="6" type="ORF">CHU95_12215</name>
</gene>
<dbReference type="SUPFAM" id="SSF58104">
    <property type="entry name" value="Methyl-accepting chemotaxis protein (MCP) signaling domain"/>
    <property type="match status" value="1"/>
</dbReference>
<evidence type="ECO:0000259" key="4">
    <source>
        <dbReference type="PROSITE" id="PS50111"/>
    </source>
</evidence>
<dbReference type="PANTHER" id="PTHR32089">
    <property type="entry name" value="METHYL-ACCEPTING CHEMOTAXIS PROTEIN MCPB"/>
    <property type="match status" value="1"/>
</dbReference>
<dbReference type="Pfam" id="PF00015">
    <property type="entry name" value="MCPsignal"/>
    <property type="match status" value="1"/>
</dbReference>
<sequence>MTIPTFPRLKAVRFLLSARAQRLDRLKRLARLCALVTGLSGLVHALQRERGTTSLHLGADGGMMPDLSARRTETDQALDRVRAELGAIDPLGWEGSLTSCIAFSRRALAGLPDLRSQVDTGGIDLRAATLAYSALIEALMAVVTAVAGLSADNALARALTALLNFMRAKEFSGQERAVAAAALTAGQFDATRFRRMAQLEAAQTQALDLFATHANDAQRAFLSAQLQGPECEQVLCLRMQLRETGPNHPLTGITAPAWFAAATGRINRLKQVEDRLIADLEALCADRIAGAQMELSAPLREASLHLRLFAWVLRRRLRRAGDWSEQVADAMVTLDTDHLPPWLSQALAKVTDGIDPDLSPAAQQQRERQWAEASREALEAVIDRFSHQHEQALAIMAAHAGGIQGDARSMADLAGLNARHSLTMASASSQTRGGVEAVAQAAGSLSLSIRDINSQAAQALTVSADAVAEARQTHRAVEGLTDAARNIGRIVEIIGEISGQTNLLALNATIEAARAGEAGKGFAVVAGEVKSLASQTGRATDEIGHRIEEMQAATGAAVTAIGATAAKIEAIAALVAGIEAALMRQRQDTERIEENMRSVAESATDIDNVVEGVAQGADHIGRMTGNALSATGELSRLVESLREGLNGFVTRVRAA</sequence>
<keyword evidence="1 3" id="KW-0807">Transducer</keyword>
<dbReference type="RefSeq" id="WP_094456620.1">
    <property type="nucleotide sequence ID" value="NZ_NOXU01000029.1"/>
</dbReference>
<dbReference type="Gene3D" id="1.10.287.950">
    <property type="entry name" value="Methyl-accepting chemotaxis protein"/>
    <property type="match status" value="1"/>
</dbReference>
<dbReference type="GO" id="GO:0006935">
    <property type="term" value="P:chemotaxis"/>
    <property type="evidence" value="ECO:0007669"/>
    <property type="project" value="InterPro"/>
</dbReference>
<evidence type="ECO:0000256" key="2">
    <source>
        <dbReference type="ARBA" id="ARBA00029447"/>
    </source>
</evidence>
<evidence type="ECO:0000313" key="7">
    <source>
        <dbReference type="Proteomes" id="UP000216998"/>
    </source>
</evidence>
<dbReference type="PROSITE" id="PS50111">
    <property type="entry name" value="CHEMOTAXIS_TRANSDUC_2"/>
    <property type="match status" value="1"/>
</dbReference>
<reference evidence="6 7" key="1">
    <citation type="submission" date="2017-07" db="EMBL/GenBank/DDBJ databases">
        <title>Niveispirillum cyanobacteriorum sp. nov., isolated from cyanobacterial aggregates in a eutrophic lake.</title>
        <authorList>
            <person name="Cai H."/>
        </authorList>
    </citation>
    <scope>NUCLEOTIDE SEQUENCE [LARGE SCALE GENOMIC DNA]</scope>
    <source>
        <strain evidence="7">TH1-14</strain>
    </source>
</reference>
<evidence type="ECO:0000256" key="3">
    <source>
        <dbReference type="PROSITE-ProRule" id="PRU00284"/>
    </source>
</evidence>
<dbReference type="GO" id="GO:0007165">
    <property type="term" value="P:signal transduction"/>
    <property type="evidence" value="ECO:0007669"/>
    <property type="project" value="UniProtKB-KW"/>
</dbReference>
<dbReference type="GO" id="GO:0004888">
    <property type="term" value="F:transmembrane signaling receptor activity"/>
    <property type="evidence" value="ECO:0007669"/>
    <property type="project" value="InterPro"/>
</dbReference>
<dbReference type="Proteomes" id="UP000216998">
    <property type="component" value="Unassembled WGS sequence"/>
</dbReference>
<dbReference type="InterPro" id="IPR013587">
    <property type="entry name" value="Nitrate/nitrite_sensing"/>
</dbReference>
<proteinExistence type="inferred from homology"/>
<dbReference type="SMART" id="SM00283">
    <property type="entry name" value="MA"/>
    <property type="match status" value="1"/>
</dbReference>
<dbReference type="AlphaFoldDB" id="A0A255YYG7"/>
<dbReference type="InterPro" id="IPR004089">
    <property type="entry name" value="MCPsignal_dom"/>
</dbReference>
<protein>
    <recommendedName>
        <fullName evidence="8">Methyl-accepting transducer domain-containing protein</fullName>
    </recommendedName>
</protein>
<evidence type="ECO:0000313" key="6">
    <source>
        <dbReference type="EMBL" id="OYQ34211.1"/>
    </source>
</evidence>
<feature type="domain" description="Methyl-accepting transducer" evidence="4">
    <location>
        <begin position="392"/>
        <end position="621"/>
    </location>
</feature>
<dbReference type="PANTHER" id="PTHR32089:SF112">
    <property type="entry name" value="LYSOZYME-LIKE PROTEIN-RELATED"/>
    <property type="match status" value="1"/>
</dbReference>
<dbReference type="OrthoDB" id="2489132at2"/>
<dbReference type="Pfam" id="PF08376">
    <property type="entry name" value="NIT"/>
    <property type="match status" value="1"/>
</dbReference>
<comment type="similarity">
    <text evidence="2">Belongs to the methyl-accepting chemotaxis (MCP) protein family.</text>
</comment>
<dbReference type="InterPro" id="IPR010910">
    <property type="entry name" value="Nitrate/nitrite_sensing_bac"/>
</dbReference>
<evidence type="ECO:0000256" key="1">
    <source>
        <dbReference type="ARBA" id="ARBA00023224"/>
    </source>
</evidence>
<dbReference type="PROSITE" id="PS50906">
    <property type="entry name" value="NIT"/>
    <property type="match status" value="1"/>
</dbReference>
<dbReference type="InterPro" id="IPR004090">
    <property type="entry name" value="Chemotax_Me-accpt_rcpt"/>
</dbReference>